<gene>
    <name evidence="1" type="ORF">ACFP3R_01745</name>
</gene>
<sequence>MESGTVTAGRFAGDSVTHVVELLNLDLLSCLAEPGLTSASGLGTYVFA</sequence>
<dbReference type="Proteomes" id="UP001596220">
    <property type="component" value="Unassembled WGS sequence"/>
</dbReference>
<dbReference type="RefSeq" id="WP_380632036.1">
    <property type="nucleotide sequence ID" value="NZ_JBHSQO010000001.1"/>
</dbReference>
<accession>A0ABW1NYF4</accession>
<keyword evidence="2" id="KW-1185">Reference proteome</keyword>
<organism evidence="1 2">
    <name type="scientific">Saccharothrix lopnurensis</name>
    <dbReference type="NCBI Taxonomy" id="1670621"/>
    <lineage>
        <taxon>Bacteria</taxon>
        <taxon>Bacillati</taxon>
        <taxon>Actinomycetota</taxon>
        <taxon>Actinomycetes</taxon>
        <taxon>Pseudonocardiales</taxon>
        <taxon>Pseudonocardiaceae</taxon>
        <taxon>Saccharothrix</taxon>
    </lineage>
</organism>
<reference evidence="2" key="1">
    <citation type="journal article" date="2019" name="Int. J. Syst. Evol. Microbiol.">
        <title>The Global Catalogue of Microorganisms (GCM) 10K type strain sequencing project: providing services to taxonomists for standard genome sequencing and annotation.</title>
        <authorList>
            <consortium name="The Broad Institute Genomics Platform"/>
            <consortium name="The Broad Institute Genome Sequencing Center for Infectious Disease"/>
            <person name="Wu L."/>
            <person name="Ma J."/>
        </authorList>
    </citation>
    <scope>NUCLEOTIDE SEQUENCE [LARGE SCALE GENOMIC DNA]</scope>
    <source>
        <strain evidence="2">CGMCC 4.7246</strain>
    </source>
</reference>
<proteinExistence type="predicted"/>
<comment type="caution">
    <text evidence="1">The sequence shown here is derived from an EMBL/GenBank/DDBJ whole genome shotgun (WGS) entry which is preliminary data.</text>
</comment>
<protein>
    <submittedName>
        <fullName evidence="1">Uncharacterized protein</fullName>
    </submittedName>
</protein>
<dbReference type="EMBL" id="JBHSQO010000001">
    <property type="protein sequence ID" value="MFC6087986.1"/>
    <property type="molecule type" value="Genomic_DNA"/>
</dbReference>
<name>A0ABW1NYF4_9PSEU</name>
<evidence type="ECO:0000313" key="1">
    <source>
        <dbReference type="EMBL" id="MFC6087986.1"/>
    </source>
</evidence>
<evidence type="ECO:0000313" key="2">
    <source>
        <dbReference type="Proteomes" id="UP001596220"/>
    </source>
</evidence>